<evidence type="ECO:0000259" key="5">
    <source>
        <dbReference type="Pfam" id="PF05726"/>
    </source>
</evidence>
<dbReference type="AlphaFoldDB" id="A0A8J6IQV7"/>
<reference evidence="6" key="2">
    <citation type="submission" date="2020-08" db="EMBL/GenBank/DDBJ databases">
        <authorList>
            <person name="Lai Q."/>
        </authorList>
    </citation>
    <scope>NUCLEOTIDE SEQUENCE</scope>
    <source>
        <strain evidence="6">S27-2</strain>
    </source>
</reference>
<comment type="cofactor">
    <cofactor evidence="2">
        <name>Fe cation</name>
        <dbReference type="ChEBI" id="CHEBI:24875"/>
    </cofactor>
    <text evidence="2">Binds 1 Fe cation per subunit.</text>
</comment>
<dbReference type="EMBL" id="JACNEP010000002">
    <property type="protein sequence ID" value="MBC3764729.1"/>
    <property type="molecule type" value="Genomic_DNA"/>
</dbReference>
<evidence type="ECO:0000256" key="1">
    <source>
        <dbReference type="ARBA" id="ARBA00008416"/>
    </source>
</evidence>
<keyword evidence="2" id="KW-0479">Metal-binding</keyword>
<gene>
    <name evidence="6" type="ORF">H8B19_02500</name>
</gene>
<evidence type="ECO:0000313" key="7">
    <source>
        <dbReference type="Proteomes" id="UP000601768"/>
    </source>
</evidence>
<dbReference type="Gene3D" id="2.60.120.10">
    <property type="entry name" value="Jelly Rolls"/>
    <property type="match status" value="2"/>
</dbReference>
<protein>
    <submittedName>
        <fullName evidence="6">Pirin family protein</fullName>
    </submittedName>
</protein>
<evidence type="ECO:0000256" key="2">
    <source>
        <dbReference type="PIRSR" id="PIRSR006232-1"/>
    </source>
</evidence>
<dbReference type="Pfam" id="PF05726">
    <property type="entry name" value="Pirin_C"/>
    <property type="match status" value="1"/>
</dbReference>
<evidence type="ECO:0000313" key="6">
    <source>
        <dbReference type="EMBL" id="MBC3764729.1"/>
    </source>
</evidence>
<dbReference type="CDD" id="cd02909">
    <property type="entry name" value="cupin_pirin_N"/>
    <property type="match status" value="1"/>
</dbReference>
<dbReference type="GO" id="GO:0046872">
    <property type="term" value="F:metal ion binding"/>
    <property type="evidence" value="ECO:0007669"/>
    <property type="project" value="UniProtKB-KW"/>
</dbReference>
<keyword evidence="2" id="KW-0408">Iron</keyword>
<sequence length="287" mass="32280">MQPNHSKLLDAKEKDLGEMTVRRTIPAVGCKAIGPWVFFDHMGPVTFNAGNGVNVRPHPHINLATVTYLFEGEILHRDSLGSYQPITPGAINLMVAGKGIVHSERERDEVKNQQHSLHGLQLWMALPEEDEQMEPQFHHIDAASIPQFNHEGTDVRLLMGHAYSQQSPVKTFSPTLFMQLDIPQGKSLTLPSNQQTGIYLINGDVLINQQPLAQHQMYVSEEQQIAIQAETHCTVIVIGGDNLGKRYLDWNFVSSNPQRIEQARNKWKNGGFPIIEDDNDEFIPLPE</sequence>
<dbReference type="Proteomes" id="UP000601768">
    <property type="component" value="Unassembled WGS sequence"/>
</dbReference>
<dbReference type="InterPro" id="IPR012093">
    <property type="entry name" value="Pirin"/>
</dbReference>
<feature type="binding site" evidence="2">
    <location>
        <position position="60"/>
    </location>
    <ligand>
        <name>Fe cation</name>
        <dbReference type="ChEBI" id="CHEBI:24875"/>
    </ligand>
</feature>
<keyword evidence="7" id="KW-1185">Reference proteome</keyword>
<dbReference type="InterPro" id="IPR003829">
    <property type="entry name" value="Pirin_N_dom"/>
</dbReference>
<dbReference type="InterPro" id="IPR008778">
    <property type="entry name" value="Pirin_C_dom"/>
</dbReference>
<feature type="binding site" evidence="2">
    <location>
        <position position="104"/>
    </location>
    <ligand>
        <name>Fe cation</name>
        <dbReference type="ChEBI" id="CHEBI:24875"/>
    </ligand>
</feature>
<name>A0A8J6IQV7_9ALTE</name>
<dbReference type="PIRSF" id="PIRSF006232">
    <property type="entry name" value="Pirin"/>
    <property type="match status" value="1"/>
</dbReference>
<reference evidence="6" key="1">
    <citation type="journal article" date="2018" name="Int. J. Syst. Evol. Microbiol.">
        <title>Neptunicella marina gen. nov., sp. nov., isolated from surface seawater.</title>
        <authorList>
            <person name="Liu X."/>
            <person name="Lai Q."/>
            <person name="Du Y."/>
            <person name="Zhang X."/>
            <person name="Liu Z."/>
            <person name="Sun F."/>
            <person name="Shao Z."/>
        </authorList>
    </citation>
    <scope>NUCLEOTIDE SEQUENCE</scope>
    <source>
        <strain evidence="6">S27-2</strain>
    </source>
</reference>
<evidence type="ECO:0000259" key="4">
    <source>
        <dbReference type="Pfam" id="PF02678"/>
    </source>
</evidence>
<dbReference type="RefSeq" id="WP_186505209.1">
    <property type="nucleotide sequence ID" value="NZ_JACNEP010000002.1"/>
</dbReference>
<dbReference type="InterPro" id="IPR014710">
    <property type="entry name" value="RmlC-like_jellyroll"/>
</dbReference>
<dbReference type="SUPFAM" id="SSF51182">
    <property type="entry name" value="RmlC-like cupins"/>
    <property type="match status" value="1"/>
</dbReference>
<organism evidence="6 7">
    <name type="scientific">Neptunicella marina</name>
    <dbReference type="NCBI Taxonomy" id="2125989"/>
    <lineage>
        <taxon>Bacteria</taxon>
        <taxon>Pseudomonadati</taxon>
        <taxon>Pseudomonadota</taxon>
        <taxon>Gammaproteobacteria</taxon>
        <taxon>Alteromonadales</taxon>
        <taxon>Alteromonadaceae</taxon>
        <taxon>Neptunicella</taxon>
    </lineage>
</organism>
<comment type="caution">
    <text evidence="6">The sequence shown here is derived from an EMBL/GenBank/DDBJ whole genome shotgun (WGS) entry which is preliminary data.</text>
</comment>
<dbReference type="InterPro" id="IPR011051">
    <property type="entry name" value="RmlC_Cupin_sf"/>
</dbReference>
<accession>A0A8J6IQV7</accession>
<feature type="binding site" evidence="2">
    <location>
        <position position="58"/>
    </location>
    <ligand>
        <name>Fe cation</name>
        <dbReference type="ChEBI" id="CHEBI:24875"/>
    </ligand>
</feature>
<evidence type="ECO:0000256" key="3">
    <source>
        <dbReference type="RuleBase" id="RU003457"/>
    </source>
</evidence>
<feature type="domain" description="Pirin C-terminal" evidence="5">
    <location>
        <begin position="179"/>
        <end position="272"/>
    </location>
</feature>
<comment type="similarity">
    <text evidence="1 3">Belongs to the pirin family.</text>
</comment>
<feature type="domain" description="Pirin N-terminal" evidence="4">
    <location>
        <begin position="20"/>
        <end position="124"/>
    </location>
</feature>
<dbReference type="Pfam" id="PF02678">
    <property type="entry name" value="Pirin"/>
    <property type="match status" value="1"/>
</dbReference>
<feature type="binding site" evidence="2">
    <location>
        <position position="102"/>
    </location>
    <ligand>
        <name>Fe cation</name>
        <dbReference type="ChEBI" id="CHEBI:24875"/>
    </ligand>
</feature>
<proteinExistence type="inferred from homology"/>
<dbReference type="PANTHER" id="PTHR13903:SF8">
    <property type="entry name" value="PIRIN"/>
    <property type="match status" value="1"/>
</dbReference>
<dbReference type="PANTHER" id="PTHR13903">
    <property type="entry name" value="PIRIN-RELATED"/>
    <property type="match status" value="1"/>
</dbReference>